<dbReference type="STRING" id="41431.PCC8801_2873"/>
<dbReference type="Proteomes" id="UP000008204">
    <property type="component" value="Chromosome"/>
</dbReference>
<evidence type="ECO:0000313" key="1">
    <source>
        <dbReference type="EMBL" id="ACK66872.1"/>
    </source>
</evidence>
<accession>B7JV20</accession>
<dbReference type="EMBL" id="CP001287">
    <property type="protein sequence ID" value="ACK66872.1"/>
    <property type="molecule type" value="Genomic_DNA"/>
</dbReference>
<dbReference type="AlphaFoldDB" id="B7JV20"/>
<organism evidence="1 2">
    <name type="scientific">Rippkaea orientalis (strain PCC 8801 / RF-1)</name>
    <name type="common">Cyanothece sp. (strain PCC 8801)</name>
    <dbReference type="NCBI Taxonomy" id="41431"/>
    <lineage>
        <taxon>Bacteria</taxon>
        <taxon>Bacillati</taxon>
        <taxon>Cyanobacteriota</taxon>
        <taxon>Cyanophyceae</taxon>
        <taxon>Oscillatoriophycideae</taxon>
        <taxon>Chroococcales</taxon>
        <taxon>Aphanothecaceae</taxon>
        <taxon>Rippkaea</taxon>
        <taxon>Rippkaea orientalis</taxon>
    </lineage>
</organism>
<name>B7JV20_RIPO1</name>
<gene>
    <name evidence="1" type="ordered locus">PCC8801_2873</name>
</gene>
<evidence type="ECO:0000313" key="2">
    <source>
        <dbReference type="Proteomes" id="UP000008204"/>
    </source>
</evidence>
<protein>
    <submittedName>
        <fullName evidence="1">Uncharacterized protein</fullName>
    </submittedName>
</protein>
<dbReference type="KEGG" id="cyp:PCC8801_2873"/>
<dbReference type="RefSeq" id="WP_012596138.1">
    <property type="nucleotide sequence ID" value="NC_011726.1"/>
</dbReference>
<sequence>MNPTTLRHLWSTIEQTQAQTLLSLSQTDLAHCLLTQVEQYNPLTPDEYNHLSVYISLRIALIRDLAHSRLNPQLA</sequence>
<dbReference type="OrthoDB" id="426600at2"/>
<dbReference type="HOGENOM" id="CLU_183003_0_0_3"/>
<reference evidence="2" key="1">
    <citation type="journal article" date="2011" name="MBio">
        <title>Novel metabolic attributes of the genus Cyanothece, comprising a group of unicellular nitrogen-fixing Cyanobacteria.</title>
        <authorList>
            <person name="Bandyopadhyay A."/>
            <person name="Elvitigala T."/>
            <person name="Welsh E."/>
            <person name="Stockel J."/>
            <person name="Liberton M."/>
            <person name="Min H."/>
            <person name="Sherman L.A."/>
            <person name="Pakrasi H.B."/>
        </authorList>
    </citation>
    <scope>NUCLEOTIDE SEQUENCE [LARGE SCALE GENOMIC DNA]</scope>
    <source>
        <strain evidence="2">PCC 8801</strain>
    </source>
</reference>
<proteinExistence type="predicted"/>
<keyword evidence="2" id="KW-1185">Reference proteome</keyword>
<dbReference type="eggNOG" id="ENOG5032MEW">
    <property type="taxonomic scope" value="Bacteria"/>
</dbReference>